<keyword evidence="2" id="KW-1185">Reference proteome</keyword>
<dbReference type="Proteomes" id="UP001552299">
    <property type="component" value="Unassembled WGS sequence"/>
</dbReference>
<comment type="caution">
    <text evidence="1">The sequence shown here is derived from an EMBL/GenBank/DDBJ whole genome shotgun (WGS) entry which is preliminary data.</text>
</comment>
<sequence>MNEDEEEEKRRGFHLTVLVPTKTWLVLALGSSVCPPSDRMAVAPPSNVWGSNNPLTAGVPAVLLSDEDVNKLVAPFEFTLVGKFPLWRSNLDSIRSFYDDHPATHNEMPYPDNIDDLNANKYEPIFVNAINIIKETHLPVDILMESTDNLGNDNISINGDAFANSAHAAQNNLEGLLNVVKKSGVDPNDSFDRFILYGHCDSIWEEGEIIYADEGVDPYTSNHAQKGQN</sequence>
<organism evidence="1 2">
    <name type="scientific">Dendrobium thyrsiflorum</name>
    <name type="common">Pinecone-like raceme dendrobium</name>
    <name type="synonym">Orchid</name>
    <dbReference type="NCBI Taxonomy" id="117978"/>
    <lineage>
        <taxon>Eukaryota</taxon>
        <taxon>Viridiplantae</taxon>
        <taxon>Streptophyta</taxon>
        <taxon>Embryophyta</taxon>
        <taxon>Tracheophyta</taxon>
        <taxon>Spermatophyta</taxon>
        <taxon>Magnoliopsida</taxon>
        <taxon>Liliopsida</taxon>
        <taxon>Asparagales</taxon>
        <taxon>Orchidaceae</taxon>
        <taxon>Epidendroideae</taxon>
        <taxon>Malaxideae</taxon>
        <taxon>Dendrobiinae</taxon>
        <taxon>Dendrobium</taxon>
    </lineage>
</organism>
<reference evidence="1 2" key="1">
    <citation type="journal article" date="2024" name="Plant Biotechnol. J.">
        <title>Dendrobium thyrsiflorum genome and its molecular insights into genes involved in important horticultural traits.</title>
        <authorList>
            <person name="Chen B."/>
            <person name="Wang J.Y."/>
            <person name="Zheng P.J."/>
            <person name="Li K.L."/>
            <person name="Liang Y.M."/>
            <person name="Chen X.F."/>
            <person name="Zhang C."/>
            <person name="Zhao X."/>
            <person name="He X."/>
            <person name="Zhang G.Q."/>
            <person name="Liu Z.J."/>
            <person name="Xu Q."/>
        </authorList>
    </citation>
    <scope>NUCLEOTIDE SEQUENCE [LARGE SCALE GENOMIC DNA]</scope>
    <source>
        <strain evidence="1">GZMU011</strain>
    </source>
</reference>
<evidence type="ECO:0000313" key="2">
    <source>
        <dbReference type="Proteomes" id="UP001552299"/>
    </source>
</evidence>
<dbReference type="EMBL" id="JANQDX010000012">
    <property type="protein sequence ID" value="KAL0914320.1"/>
    <property type="molecule type" value="Genomic_DNA"/>
</dbReference>
<dbReference type="AlphaFoldDB" id="A0ABD0UNK2"/>
<name>A0ABD0UNK2_DENTH</name>
<proteinExistence type="predicted"/>
<gene>
    <name evidence="1" type="ORF">M5K25_014658</name>
</gene>
<accession>A0ABD0UNK2</accession>
<protein>
    <submittedName>
        <fullName evidence="1">Uncharacterized protein</fullName>
    </submittedName>
</protein>
<evidence type="ECO:0000313" key="1">
    <source>
        <dbReference type="EMBL" id="KAL0914320.1"/>
    </source>
</evidence>